<dbReference type="RefSeq" id="WP_143453013.1">
    <property type="nucleotide sequence ID" value="NZ_FNHZ01000010.1"/>
</dbReference>
<organism evidence="3 4">
    <name type="scientific">Lachnospira pectinoschiza</name>
    <dbReference type="NCBI Taxonomy" id="28052"/>
    <lineage>
        <taxon>Bacteria</taxon>
        <taxon>Bacillati</taxon>
        <taxon>Bacillota</taxon>
        <taxon>Clostridia</taxon>
        <taxon>Lachnospirales</taxon>
        <taxon>Lachnospiraceae</taxon>
        <taxon>Lachnospira</taxon>
    </lineage>
</organism>
<protein>
    <submittedName>
        <fullName evidence="3">GTPase, G3E family</fullName>
    </submittedName>
</protein>
<evidence type="ECO:0000256" key="1">
    <source>
        <dbReference type="SAM" id="MobiDB-lite"/>
    </source>
</evidence>
<proteinExistence type="predicted"/>
<dbReference type="Gene3D" id="3.40.50.300">
    <property type="entry name" value="P-loop containing nucleotide triphosphate hydrolases"/>
    <property type="match status" value="1"/>
</dbReference>
<accession>A0A1H0A4Q7</accession>
<dbReference type="PANTHER" id="PTHR13748">
    <property type="entry name" value="COBW-RELATED"/>
    <property type="match status" value="1"/>
</dbReference>
<dbReference type="InterPro" id="IPR027417">
    <property type="entry name" value="P-loop_NTPase"/>
</dbReference>
<feature type="domain" description="CobW/HypB/UreG nucleotide-binding" evidence="2">
    <location>
        <begin position="20"/>
        <end position="188"/>
    </location>
</feature>
<dbReference type="InterPro" id="IPR003495">
    <property type="entry name" value="CobW/HypB/UreG_nucleotide-bd"/>
</dbReference>
<keyword evidence="4" id="KW-1185">Reference proteome</keyword>
<name>A0A1H0A4Q7_9FIRM</name>
<evidence type="ECO:0000259" key="2">
    <source>
        <dbReference type="Pfam" id="PF02492"/>
    </source>
</evidence>
<dbReference type="AlphaFoldDB" id="A0A1H0A4Q7"/>
<evidence type="ECO:0000313" key="3">
    <source>
        <dbReference type="EMBL" id="SDN28538.1"/>
    </source>
</evidence>
<dbReference type="InterPro" id="IPR051316">
    <property type="entry name" value="Zinc-reg_GTPase_activator"/>
</dbReference>
<dbReference type="OrthoDB" id="9808822at2"/>
<gene>
    <name evidence="3" type="ORF">SAMN05216544_2333</name>
</gene>
<dbReference type="GO" id="GO:0005737">
    <property type="term" value="C:cytoplasm"/>
    <property type="evidence" value="ECO:0007669"/>
    <property type="project" value="TreeGrafter"/>
</dbReference>
<dbReference type="EMBL" id="FNHZ01000010">
    <property type="protein sequence ID" value="SDN28538.1"/>
    <property type="molecule type" value="Genomic_DNA"/>
</dbReference>
<sequence>MINIEENVFIIIGDFMIKVDLITGFLGSGKTTFIKQYVNYLISKGENIGIIENDYGAVNVDMLLLEDAIGDDADLEMVAGGCDYDCHRRRFKTKLIALGMLGYDRVLIEPSGIYDVDEFFDVLNEDPLNRWYEIGNVITVIDSKLENELSNESNYLLCSQVSRSGKILLSHSDLASTQDIENTKAHLKAALLQFKGNRELMDSDFIEANLNELDFSVLEGLTNCGYNNFDHEKLRIDDNNSYNSVYLLNHGLSIDSIKKLIDELYRDENCGKVFRVKGFAKADSAGAANSGASTDDTTSSANPASAANSSASVDNTISSVWYQINATVENTEVAKINVGQDVLIIIGESLDEKYINEMIEKFR</sequence>
<feature type="region of interest" description="Disordered" evidence="1">
    <location>
        <begin position="285"/>
        <end position="309"/>
    </location>
</feature>
<dbReference type="SUPFAM" id="SSF52540">
    <property type="entry name" value="P-loop containing nucleoside triphosphate hydrolases"/>
    <property type="match status" value="1"/>
</dbReference>
<dbReference type="Proteomes" id="UP000187651">
    <property type="component" value="Unassembled WGS sequence"/>
</dbReference>
<dbReference type="PANTHER" id="PTHR13748:SF62">
    <property type="entry name" value="COBW DOMAIN-CONTAINING PROTEIN"/>
    <property type="match status" value="1"/>
</dbReference>
<dbReference type="Pfam" id="PF02492">
    <property type="entry name" value="cobW"/>
    <property type="match status" value="1"/>
</dbReference>
<evidence type="ECO:0000313" key="4">
    <source>
        <dbReference type="Proteomes" id="UP000187651"/>
    </source>
</evidence>
<reference evidence="4" key="1">
    <citation type="submission" date="2016-10" db="EMBL/GenBank/DDBJ databases">
        <authorList>
            <person name="Varghese N."/>
            <person name="Submissions S."/>
        </authorList>
    </citation>
    <scope>NUCLEOTIDE SEQUENCE [LARGE SCALE GENOMIC DNA]</scope>
    <source>
        <strain evidence="4">M83</strain>
    </source>
</reference>